<dbReference type="InterPro" id="IPR036376">
    <property type="entry name" value="RuBisCO_lsu_C_sf"/>
</dbReference>
<comment type="caution">
    <text evidence="1">The sequence shown here is derived from an EMBL/GenBank/DDBJ whole genome shotgun (WGS) entry which is preliminary data.</text>
</comment>
<dbReference type="EMBL" id="BSYO01000131">
    <property type="protein sequence ID" value="GMH32142.1"/>
    <property type="molecule type" value="Genomic_DNA"/>
</dbReference>
<dbReference type="Proteomes" id="UP001279734">
    <property type="component" value="Unassembled WGS sequence"/>
</dbReference>
<evidence type="ECO:0000313" key="2">
    <source>
        <dbReference type="Proteomes" id="UP001279734"/>
    </source>
</evidence>
<gene>
    <name evidence="1" type="ORF">Nepgr_033986</name>
</gene>
<reference evidence="1" key="1">
    <citation type="submission" date="2023-05" db="EMBL/GenBank/DDBJ databases">
        <title>Nepenthes gracilis genome sequencing.</title>
        <authorList>
            <person name="Fukushima K."/>
        </authorList>
    </citation>
    <scope>NUCLEOTIDE SEQUENCE</scope>
    <source>
        <strain evidence="1">SING2019-196</strain>
    </source>
</reference>
<organism evidence="1 2">
    <name type="scientific">Nepenthes gracilis</name>
    <name type="common">Slender pitcher plant</name>
    <dbReference type="NCBI Taxonomy" id="150966"/>
    <lineage>
        <taxon>Eukaryota</taxon>
        <taxon>Viridiplantae</taxon>
        <taxon>Streptophyta</taxon>
        <taxon>Embryophyta</taxon>
        <taxon>Tracheophyta</taxon>
        <taxon>Spermatophyta</taxon>
        <taxon>Magnoliopsida</taxon>
        <taxon>eudicotyledons</taxon>
        <taxon>Gunneridae</taxon>
        <taxon>Pentapetalae</taxon>
        <taxon>Caryophyllales</taxon>
        <taxon>Nepenthaceae</taxon>
        <taxon>Nepenthes</taxon>
    </lineage>
</organism>
<proteinExistence type="predicted"/>
<sequence>MRRVLLESVALEHIQAPSCEDSLARENEIIREASKWSTELAAACEWKEIKFVLKAMDTFVIQ</sequence>
<name>A0AAD3Y727_NEPGR</name>
<accession>A0AAD3Y727</accession>
<dbReference type="Gene3D" id="3.20.20.110">
    <property type="entry name" value="Ribulose bisphosphate carboxylase, large subunit, C-terminal domain"/>
    <property type="match status" value="1"/>
</dbReference>
<protein>
    <submittedName>
        <fullName evidence="1">Uncharacterized protein</fullName>
    </submittedName>
</protein>
<dbReference type="GO" id="GO:0000287">
    <property type="term" value="F:magnesium ion binding"/>
    <property type="evidence" value="ECO:0007669"/>
    <property type="project" value="InterPro"/>
</dbReference>
<dbReference type="AlphaFoldDB" id="A0AAD3Y727"/>
<keyword evidence="2" id="KW-1185">Reference proteome</keyword>
<evidence type="ECO:0000313" key="1">
    <source>
        <dbReference type="EMBL" id="GMH32142.1"/>
    </source>
</evidence>